<gene>
    <name evidence="1" type="ORF">C2G38_2122302</name>
</gene>
<dbReference type="OrthoDB" id="2377383at2759"/>
<dbReference type="Proteomes" id="UP000266673">
    <property type="component" value="Unassembled WGS sequence"/>
</dbReference>
<evidence type="ECO:0000313" key="1">
    <source>
        <dbReference type="EMBL" id="RIB03771.1"/>
    </source>
</evidence>
<evidence type="ECO:0000313" key="2">
    <source>
        <dbReference type="Proteomes" id="UP000266673"/>
    </source>
</evidence>
<keyword evidence="2" id="KW-1185">Reference proteome</keyword>
<protein>
    <submittedName>
        <fullName evidence="1">Uncharacterized protein</fullName>
    </submittedName>
</protein>
<dbReference type="EMBL" id="QKWP01002326">
    <property type="protein sequence ID" value="RIB03771.1"/>
    <property type="molecule type" value="Genomic_DNA"/>
</dbReference>
<proteinExistence type="predicted"/>
<reference evidence="1 2" key="1">
    <citation type="submission" date="2018-06" db="EMBL/GenBank/DDBJ databases">
        <title>Comparative genomics reveals the genomic features of Rhizophagus irregularis, R. cerebriforme, R. diaphanum and Gigaspora rosea, and their symbiotic lifestyle signature.</title>
        <authorList>
            <person name="Morin E."/>
            <person name="San Clemente H."/>
            <person name="Chen E.C.H."/>
            <person name="De La Providencia I."/>
            <person name="Hainaut M."/>
            <person name="Kuo A."/>
            <person name="Kohler A."/>
            <person name="Murat C."/>
            <person name="Tang N."/>
            <person name="Roy S."/>
            <person name="Loubradou J."/>
            <person name="Henrissat B."/>
            <person name="Grigoriev I.V."/>
            <person name="Corradi N."/>
            <person name="Roux C."/>
            <person name="Martin F.M."/>
        </authorList>
    </citation>
    <scope>NUCLEOTIDE SEQUENCE [LARGE SCALE GENOMIC DNA]</scope>
    <source>
        <strain evidence="1 2">DAOM 194757</strain>
    </source>
</reference>
<accession>A0A397U294</accession>
<name>A0A397U294_9GLOM</name>
<comment type="caution">
    <text evidence="1">The sequence shown here is derived from an EMBL/GenBank/DDBJ whole genome shotgun (WGS) entry which is preliminary data.</text>
</comment>
<sequence length="414" mass="47594">MPTPINTIKRRKICIGTRNTYNVKIDLRRHPALRSYCRLICELQIHHVEEVSQRARHSIAMLRWSVVNCEIFMQAGWNGNHRINTISTPRIRIKLASAAFKQHPNKQLNSVETTLWSLCDKGVICSHEISLTTFIRWLFYYNEKKNYYDIDDLTVISVILAVILYKHTPCRGVGSSPSESHVKIELWSRLFSAIFALHNLKFLPTWELQHLISGNAGRGSSRSDFAAVTNNQDDRQFAFFLVEFENGGFEVHKDNVVVVAEAVHEFNRILSLIHYPTEEEVNNLCLHTGLVNGTTIHLSTLRPVYDQERSALIYINDEILSFNLLSIDVEENIGNALRLATYLRETVCASGALIRSLLNRQPMKFNYDLRAALPKLPREAVKPREFKTKYTPLEKRDLYNISDESEPGEFGTFC</sequence>
<organism evidence="1 2">
    <name type="scientific">Gigaspora rosea</name>
    <dbReference type="NCBI Taxonomy" id="44941"/>
    <lineage>
        <taxon>Eukaryota</taxon>
        <taxon>Fungi</taxon>
        <taxon>Fungi incertae sedis</taxon>
        <taxon>Mucoromycota</taxon>
        <taxon>Glomeromycotina</taxon>
        <taxon>Glomeromycetes</taxon>
        <taxon>Diversisporales</taxon>
        <taxon>Gigasporaceae</taxon>
        <taxon>Gigaspora</taxon>
    </lineage>
</organism>
<dbReference type="AlphaFoldDB" id="A0A397U294"/>